<gene>
    <name evidence="2" type="ORF">CEXT_457581</name>
</gene>
<organism evidence="2 3">
    <name type="scientific">Caerostris extrusa</name>
    <name type="common">Bark spider</name>
    <name type="synonym">Caerostris bankana</name>
    <dbReference type="NCBI Taxonomy" id="172846"/>
    <lineage>
        <taxon>Eukaryota</taxon>
        <taxon>Metazoa</taxon>
        <taxon>Ecdysozoa</taxon>
        <taxon>Arthropoda</taxon>
        <taxon>Chelicerata</taxon>
        <taxon>Arachnida</taxon>
        <taxon>Araneae</taxon>
        <taxon>Araneomorphae</taxon>
        <taxon>Entelegynae</taxon>
        <taxon>Araneoidea</taxon>
        <taxon>Araneidae</taxon>
        <taxon>Caerostris</taxon>
    </lineage>
</organism>
<accession>A0AAV4MZY9</accession>
<comment type="caution">
    <text evidence="2">The sequence shown here is derived from an EMBL/GenBank/DDBJ whole genome shotgun (WGS) entry which is preliminary data.</text>
</comment>
<proteinExistence type="predicted"/>
<reference evidence="2 3" key="1">
    <citation type="submission" date="2021-06" db="EMBL/GenBank/DDBJ databases">
        <title>Caerostris extrusa draft genome.</title>
        <authorList>
            <person name="Kono N."/>
            <person name="Arakawa K."/>
        </authorList>
    </citation>
    <scope>NUCLEOTIDE SEQUENCE [LARGE SCALE GENOMIC DNA]</scope>
</reference>
<name>A0AAV4MZY9_CAEEX</name>
<evidence type="ECO:0000313" key="2">
    <source>
        <dbReference type="EMBL" id="GIX77550.1"/>
    </source>
</evidence>
<evidence type="ECO:0000256" key="1">
    <source>
        <dbReference type="SAM" id="SignalP"/>
    </source>
</evidence>
<dbReference type="EMBL" id="BPLR01020337">
    <property type="protein sequence ID" value="GIX77550.1"/>
    <property type="molecule type" value="Genomic_DNA"/>
</dbReference>
<keyword evidence="3" id="KW-1185">Reference proteome</keyword>
<protein>
    <recommendedName>
        <fullName evidence="4">Secreted protein</fullName>
    </recommendedName>
</protein>
<keyword evidence="1" id="KW-0732">Signal</keyword>
<sequence>MRLLFLLHNIFRVVQSSVVANTPSCQQTDITLEELQTLIIALDESKPEEKRGRYCRLKFRGTNNFSKLSYKGTQLFTYYNKSRI</sequence>
<evidence type="ECO:0008006" key="4">
    <source>
        <dbReference type="Google" id="ProtNLM"/>
    </source>
</evidence>
<dbReference type="Proteomes" id="UP001054945">
    <property type="component" value="Unassembled WGS sequence"/>
</dbReference>
<dbReference type="AlphaFoldDB" id="A0AAV4MZY9"/>
<feature type="signal peptide" evidence="1">
    <location>
        <begin position="1"/>
        <end position="16"/>
    </location>
</feature>
<evidence type="ECO:0000313" key="3">
    <source>
        <dbReference type="Proteomes" id="UP001054945"/>
    </source>
</evidence>
<feature type="chain" id="PRO_5043808697" description="Secreted protein" evidence="1">
    <location>
        <begin position="17"/>
        <end position="84"/>
    </location>
</feature>